<dbReference type="AlphaFoldDB" id="A0A521BWE9"/>
<keyword evidence="5" id="KW-1133">Transmembrane helix</keyword>
<dbReference type="PANTHER" id="PTHR43317">
    <property type="entry name" value="THERMOSPERMINE SYNTHASE ACAULIS5"/>
    <property type="match status" value="1"/>
</dbReference>
<evidence type="ECO:0000256" key="2">
    <source>
        <dbReference type="ARBA" id="ARBA00022679"/>
    </source>
</evidence>
<feature type="transmembrane region" description="Helical" evidence="5">
    <location>
        <begin position="121"/>
        <end position="141"/>
    </location>
</feature>
<comment type="similarity">
    <text evidence="1">Belongs to the spermidine/spermine synthase family.</text>
</comment>
<evidence type="ECO:0000256" key="5">
    <source>
        <dbReference type="SAM" id="Phobius"/>
    </source>
</evidence>
<evidence type="ECO:0000259" key="6">
    <source>
        <dbReference type="PROSITE" id="PS51006"/>
    </source>
</evidence>
<evidence type="ECO:0000313" key="7">
    <source>
        <dbReference type="EMBL" id="SMO51513.1"/>
    </source>
</evidence>
<organism evidence="7 8">
    <name type="scientific">Thalassovita litoralis</name>
    <dbReference type="NCBI Taxonomy" id="1010611"/>
    <lineage>
        <taxon>Bacteria</taxon>
        <taxon>Pseudomonadati</taxon>
        <taxon>Pseudomonadota</taxon>
        <taxon>Alphaproteobacteria</taxon>
        <taxon>Rhodobacterales</taxon>
        <taxon>Roseobacteraceae</taxon>
        <taxon>Thalassovita</taxon>
    </lineage>
</organism>
<dbReference type="SUPFAM" id="SSF103473">
    <property type="entry name" value="MFS general substrate transporter"/>
    <property type="match status" value="1"/>
</dbReference>
<dbReference type="SUPFAM" id="SSF53335">
    <property type="entry name" value="S-adenosyl-L-methionine-dependent methyltransferases"/>
    <property type="match status" value="1"/>
</dbReference>
<dbReference type="EMBL" id="FXTO01000004">
    <property type="protein sequence ID" value="SMO51513.1"/>
    <property type="molecule type" value="Genomic_DNA"/>
</dbReference>
<feature type="transmembrane region" description="Helical" evidence="5">
    <location>
        <begin position="219"/>
        <end position="240"/>
    </location>
</feature>
<feature type="domain" description="PABS" evidence="6">
    <location>
        <begin position="333"/>
        <end position="462"/>
    </location>
</feature>
<gene>
    <name evidence="7" type="ORF">SAMN06265173_104215</name>
</gene>
<accession>A0A521BWE9</accession>
<feature type="transmembrane region" description="Helical" evidence="5">
    <location>
        <begin position="20"/>
        <end position="41"/>
    </location>
</feature>
<name>A0A521BWE9_9RHOB</name>
<proteinExistence type="inferred from homology"/>
<keyword evidence="8" id="KW-1185">Reference proteome</keyword>
<feature type="transmembrane region" description="Helical" evidence="5">
    <location>
        <begin position="191"/>
        <end position="212"/>
    </location>
</feature>
<dbReference type="NCBIfam" id="NF037959">
    <property type="entry name" value="MFS_SpdSyn"/>
    <property type="match status" value="1"/>
</dbReference>
<dbReference type="PROSITE" id="PS51006">
    <property type="entry name" value="PABS_2"/>
    <property type="match status" value="1"/>
</dbReference>
<evidence type="ECO:0000256" key="1">
    <source>
        <dbReference type="ARBA" id="ARBA00007867"/>
    </source>
</evidence>
<reference evidence="7 8" key="1">
    <citation type="submission" date="2017-05" db="EMBL/GenBank/DDBJ databases">
        <authorList>
            <person name="Varghese N."/>
            <person name="Submissions S."/>
        </authorList>
    </citation>
    <scope>NUCLEOTIDE SEQUENCE [LARGE SCALE GENOMIC DNA]</scope>
    <source>
        <strain evidence="7 8">DSM 29506</strain>
    </source>
</reference>
<feature type="transmembrane region" description="Helical" evidence="5">
    <location>
        <begin position="53"/>
        <end position="73"/>
    </location>
</feature>
<keyword evidence="5" id="KW-0812">Transmembrane</keyword>
<dbReference type="RefSeq" id="WP_185958942.1">
    <property type="nucleotide sequence ID" value="NZ_FXTO01000004.1"/>
</dbReference>
<dbReference type="GO" id="GO:0010487">
    <property type="term" value="F:thermospermine synthase activity"/>
    <property type="evidence" value="ECO:0007669"/>
    <property type="project" value="TreeGrafter"/>
</dbReference>
<keyword evidence="5" id="KW-0472">Membrane</keyword>
<dbReference type="InterPro" id="IPR029063">
    <property type="entry name" value="SAM-dependent_MTases_sf"/>
</dbReference>
<keyword evidence="2 4" id="KW-0808">Transferase</keyword>
<feature type="active site" description="Proton acceptor" evidence="4">
    <location>
        <position position="382"/>
    </location>
</feature>
<dbReference type="Proteomes" id="UP000316030">
    <property type="component" value="Unassembled WGS sequence"/>
</dbReference>
<evidence type="ECO:0000256" key="4">
    <source>
        <dbReference type="PROSITE-ProRule" id="PRU00354"/>
    </source>
</evidence>
<dbReference type="InterPro" id="IPR030374">
    <property type="entry name" value="PABS"/>
</dbReference>
<dbReference type="CDD" id="cd02440">
    <property type="entry name" value="AdoMet_MTases"/>
    <property type="match status" value="1"/>
</dbReference>
<keyword evidence="3 4" id="KW-0620">Polyamine biosynthesis</keyword>
<feature type="transmembrane region" description="Helical" evidence="5">
    <location>
        <begin position="162"/>
        <end position="185"/>
    </location>
</feature>
<protein>
    <submittedName>
        <fullName evidence="7">Spermidine synthase</fullName>
    </submittedName>
</protein>
<evidence type="ECO:0000313" key="8">
    <source>
        <dbReference type="Proteomes" id="UP000316030"/>
    </source>
</evidence>
<evidence type="ECO:0000256" key="3">
    <source>
        <dbReference type="ARBA" id="ARBA00023115"/>
    </source>
</evidence>
<feature type="transmembrane region" description="Helical" evidence="5">
    <location>
        <begin position="85"/>
        <end position="109"/>
    </location>
</feature>
<dbReference type="GO" id="GO:0006596">
    <property type="term" value="P:polyamine biosynthetic process"/>
    <property type="evidence" value="ECO:0007669"/>
    <property type="project" value="UniProtKB-UniRule"/>
</dbReference>
<sequence>MTENSLTESKSRVTHRLPSIPMLVVLQGGISAASLVVEIVAGRMLAPYVGMSLYTWTAVIAVVLAGFSAGHWWGGRIAERPAARALRSTAWAMIGAALFTGGSVILLRWAGALLPHFSDPLSGILALTLLAFFLPSLFAGIPAPVLAQISVSASPDASGRALGAMFAAGAVGAIAGTVLAGFVFISWLGSVGTILAVTLFYALSATLLFRLARRAGGPVTGPTGAAMSALAVLGVGLSALQSPSPCTTESQYFCIRSMDVSADPAHPVWMMVLDHLVHGMTARELPHVMFTDHAALLDELARARHVPGFSAFFIGGGTFSIPRSWAALSPAPRMTVAEIDPVVTDIAARDFWFDPASARVLNMDARRALLIAPDRYDVILGDAFTDIAVPSHLITQEFFQLVQSRLTPGGTYLMNVIDHADRLETLVSLAHTLQTVFPVVEIWTEAKKAGPQERMIFVLAAGDRPTPRDRIETLSPDPILFARLPDGALDRLRQRIPPTLLTDDFAPIDRLMGLRL</sequence>
<dbReference type="PANTHER" id="PTHR43317:SF1">
    <property type="entry name" value="THERMOSPERMINE SYNTHASE ACAULIS5"/>
    <property type="match status" value="1"/>
</dbReference>
<dbReference type="InterPro" id="IPR036259">
    <property type="entry name" value="MFS_trans_sf"/>
</dbReference>
<dbReference type="Gene3D" id="3.40.50.150">
    <property type="entry name" value="Vaccinia Virus protein VP39"/>
    <property type="match status" value="1"/>
</dbReference>